<evidence type="ECO:0000313" key="1">
    <source>
        <dbReference type="EMBL" id="KGF35568.1"/>
    </source>
</evidence>
<dbReference type="EMBL" id="JRNN01000038">
    <property type="protein sequence ID" value="KGF35568.1"/>
    <property type="molecule type" value="Genomic_DNA"/>
</dbReference>
<proteinExistence type="predicted"/>
<dbReference type="Proteomes" id="UP000029556">
    <property type="component" value="Unassembled WGS sequence"/>
</dbReference>
<accession>A0A095ZLJ9</accession>
<reference evidence="1 2" key="1">
    <citation type="submission" date="2014-07" db="EMBL/GenBank/DDBJ databases">
        <authorList>
            <person name="McCorrison J."/>
            <person name="Sanka R."/>
            <person name="Torralba M."/>
            <person name="Gillis M."/>
            <person name="Haft D.H."/>
            <person name="Methe B."/>
            <person name="Sutton G."/>
            <person name="Nelson K.E."/>
        </authorList>
    </citation>
    <scope>NUCLEOTIDE SEQUENCE [LARGE SCALE GENOMIC DNA]</scope>
    <source>
        <strain evidence="1 2">DNF00853</strain>
    </source>
</reference>
<evidence type="ECO:0000313" key="2">
    <source>
        <dbReference type="Proteomes" id="UP000029556"/>
    </source>
</evidence>
<name>A0A095ZLJ9_9BACT</name>
<comment type="caution">
    <text evidence="1">The sequence shown here is derived from an EMBL/GenBank/DDBJ whole genome shotgun (WGS) entry which is preliminary data.</text>
</comment>
<dbReference type="AlphaFoldDB" id="A0A095ZLJ9"/>
<sequence length="75" mass="8898">MITTRWRNLFKLISMSKKLHTLLTLVVQNLLGYKIIVMHNLMTKFQKILENSKQYAGNQVNEKRKVPQFEALFMS</sequence>
<gene>
    <name evidence="1" type="ORF">HMPREF2137_04450</name>
</gene>
<protein>
    <submittedName>
        <fullName evidence="1">Uncharacterized protein</fullName>
    </submittedName>
</protein>
<organism evidence="1 2">
    <name type="scientific">Hoylesella buccalis DNF00853</name>
    <dbReference type="NCBI Taxonomy" id="1401074"/>
    <lineage>
        <taxon>Bacteria</taxon>
        <taxon>Pseudomonadati</taxon>
        <taxon>Bacteroidota</taxon>
        <taxon>Bacteroidia</taxon>
        <taxon>Bacteroidales</taxon>
        <taxon>Prevotellaceae</taxon>
        <taxon>Hoylesella</taxon>
    </lineage>
</organism>